<dbReference type="Proteomes" id="UP000218711">
    <property type="component" value="Unassembled WGS sequence"/>
</dbReference>
<dbReference type="NCBIfam" id="TIGR00566">
    <property type="entry name" value="trpG_papA"/>
    <property type="match status" value="1"/>
</dbReference>
<dbReference type="FunFam" id="3.40.50.880:FF:000003">
    <property type="entry name" value="Anthranilate synthase component II"/>
    <property type="match status" value="1"/>
</dbReference>
<dbReference type="PANTHER" id="PTHR43418:SF4">
    <property type="entry name" value="MULTIFUNCTIONAL TRYPTOPHAN BIOSYNTHESIS PROTEIN"/>
    <property type="match status" value="1"/>
</dbReference>
<dbReference type="PANTHER" id="PTHR43418">
    <property type="entry name" value="MULTIFUNCTIONAL TRYPTOPHAN BIOSYNTHESIS PROTEIN-RELATED"/>
    <property type="match status" value="1"/>
</dbReference>
<sequence>MRLLLIDNYDSFTYLLVQYFEELACDLTVVTESENLSQVIRTSPDLICQIYDAIIISPGPKTPKEALFSREVVQIYAGKLPLLGICLGQQVIAECFGGQVIRGEKPMHGKISQITHSGQGIFAGLSQNLRVARYHSLVVSKLPEGFIVDALSEDGVIQAFHHQKLNLWALQFHPESLITKHGHEMLKNFLKQV</sequence>
<dbReference type="InterPro" id="IPR050472">
    <property type="entry name" value="Anth_synth/Amidotransfase"/>
</dbReference>
<evidence type="ECO:0000313" key="4">
    <source>
        <dbReference type="Proteomes" id="UP000218711"/>
    </source>
</evidence>
<dbReference type="SUPFAM" id="SSF52317">
    <property type="entry name" value="Class I glutamine amidotransferase-like"/>
    <property type="match status" value="1"/>
</dbReference>
<comment type="caution">
    <text evidence="3">The sequence shown here is derived from an EMBL/GenBank/DDBJ whole genome shotgun (WGS) entry which is preliminary data.</text>
</comment>
<protein>
    <submittedName>
        <fullName evidence="3">p-aminobenzoate synthetase, component II</fullName>
    </submittedName>
</protein>
<dbReference type="CDD" id="cd01743">
    <property type="entry name" value="GATase1_Anthranilate_Synthase"/>
    <property type="match status" value="1"/>
</dbReference>
<dbReference type="Gene3D" id="3.40.50.880">
    <property type="match status" value="1"/>
</dbReference>
<keyword evidence="1" id="KW-0315">Glutamine amidotransferase</keyword>
<organism evidence="3 4">
    <name type="scientific">Lactococcus cremoris subsp. tructae</name>
    <dbReference type="NCBI Taxonomy" id="542833"/>
    <lineage>
        <taxon>Bacteria</taxon>
        <taxon>Bacillati</taxon>
        <taxon>Bacillota</taxon>
        <taxon>Bacilli</taxon>
        <taxon>Lactobacillales</taxon>
        <taxon>Streptococcaceae</taxon>
        <taxon>Lactococcus</taxon>
    </lineage>
</organism>
<dbReference type="InterPro" id="IPR029062">
    <property type="entry name" value="Class_I_gatase-like"/>
</dbReference>
<dbReference type="RefSeq" id="WP_096815644.1">
    <property type="nucleotide sequence ID" value="NZ_JXKC01000001.1"/>
</dbReference>
<evidence type="ECO:0000256" key="1">
    <source>
        <dbReference type="ARBA" id="ARBA00022962"/>
    </source>
</evidence>
<dbReference type="GO" id="GO:0000162">
    <property type="term" value="P:L-tryptophan biosynthetic process"/>
    <property type="evidence" value="ECO:0007669"/>
    <property type="project" value="TreeGrafter"/>
</dbReference>
<dbReference type="PRINTS" id="PR00097">
    <property type="entry name" value="ANTSNTHASEII"/>
</dbReference>
<reference evidence="3 4" key="1">
    <citation type="submission" date="2014-12" db="EMBL/GenBank/DDBJ databases">
        <title>Draft genome sequences of 10 type strains of Lactococcus.</title>
        <authorList>
            <person name="Sun Z."/>
            <person name="Zhong Z."/>
            <person name="Liu W."/>
            <person name="Zhang W."/>
            <person name="Zhang H."/>
        </authorList>
    </citation>
    <scope>NUCLEOTIDE SEQUENCE [LARGE SCALE GENOMIC DNA]</scope>
    <source>
        <strain evidence="3 4">DSM 21502</strain>
    </source>
</reference>
<proteinExistence type="predicted"/>
<evidence type="ECO:0000259" key="2">
    <source>
        <dbReference type="Pfam" id="PF00117"/>
    </source>
</evidence>
<dbReference type="Pfam" id="PF00117">
    <property type="entry name" value="GATase"/>
    <property type="match status" value="1"/>
</dbReference>
<dbReference type="PROSITE" id="PS51273">
    <property type="entry name" value="GATASE_TYPE_1"/>
    <property type="match status" value="1"/>
</dbReference>
<name>A0A2A5SX28_LACLC</name>
<dbReference type="EMBL" id="JXKC01000001">
    <property type="protein sequence ID" value="PCS20464.1"/>
    <property type="molecule type" value="Genomic_DNA"/>
</dbReference>
<dbReference type="PRINTS" id="PR00099">
    <property type="entry name" value="CPSGATASE"/>
</dbReference>
<dbReference type="AlphaFoldDB" id="A0A2A5SX28"/>
<gene>
    <name evidence="3" type="ORF">RU92_GL000112</name>
</gene>
<dbReference type="InterPro" id="IPR006221">
    <property type="entry name" value="TrpG/PapA_dom"/>
</dbReference>
<evidence type="ECO:0000313" key="3">
    <source>
        <dbReference type="EMBL" id="PCS20464.1"/>
    </source>
</evidence>
<dbReference type="GO" id="GO:0005829">
    <property type="term" value="C:cytosol"/>
    <property type="evidence" value="ECO:0007669"/>
    <property type="project" value="TreeGrafter"/>
</dbReference>
<dbReference type="PRINTS" id="PR00096">
    <property type="entry name" value="GATASE"/>
</dbReference>
<accession>A0A2A5SX28</accession>
<feature type="domain" description="Glutamine amidotransferase" evidence="2">
    <location>
        <begin position="4"/>
        <end position="192"/>
    </location>
</feature>
<dbReference type="InterPro" id="IPR017926">
    <property type="entry name" value="GATASE"/>
</dbReference>
<dbReference type="GO" id="GO:0004049">
    <property type="term" value="F:anthranilate synthase activity"/>
    <property type="evidence" value="ECO:0007669"/>
    <property type="project" value="TreeGrafter"/>
</dbReference>